<comment type="caution">
    <text evidence="2">The sequence shown here is derived from an EMBL/GenBank/DDBJ whole genome shotgun (WGS) entry which is preliminary data.</text>
</comment>
<sequence length="144" mass="15524">MKKLLFSAKGRIGRGQFWKANILLMLAILAIGLAVNLAIAQLIPNQTDEAGNYSVNGAAAVPFILVNLVLFVVPAWAGICLGIKRYHDRNKPGVWLLIMFVPFIGGIWYFIETGFLRGTIGPNQFGPDPVPNAGVATPITYSAA</sequence>
<feature type="transmembrane region" description="Helical" evidence="1">
    <location>
        <begin position="94"/>
        <end position="111"/>
    </location>
</feature>
<evidence type="ECO:0000313" key="3">
    <source>
        <dbReference type="Proteomes" id="UP001055101"/>
    </source>
</evidence>
<dbReference type="PANTHER" id="PTHR34980">
    <property type="entry name" value="INNER MEMBRANE PROTEIN-RELATED-RELATED"/>
    <property type="match status" value="1"/>
</dbReference>
<proteinExistence type="predicted"/>
<name>A0ABQ4TMJ0_9HYPH</name>
<dbReference type="RefSeq" id="WP_147817109.1">
    <property type="nucleotide sequence ID" value="NZ_BPRA01000012.1"/>
</dbReference>
<reference evidence="2" key="1">
    <citation type="journal article" date="2021" name="Front. Microbiol.">
        <title>Comprehensive Comparative Genomics and Phenotyping of Methylobacterium Species.</title>
        <authorList>
            <person name="Alessa O."/>
            <person name="Ogura Y."/>
            <person name="Fujitani Y."/>
            <person name="Takami H."/>
            <person name="Hayashi T."/>
            <person name="Sahin N."/>
            <person name="Tani A."/>
        </authorList>
    </citation>
    <scope>NUCLEOTIDE SEQUENCE</scope>
    <source>
        <strain evidence="2">DSM 23674</strain>
    </source>
</reference>
<accession>A0ABQ4TMJ0</accession>
<organism evidence="2 3">
    <name type="scientific">Methylobacterium thuringiense</name>
    <dbReference type="NCBI Taxonomy" id="1003091"/>
    <lineage>
        <taxon>Bacteria</taxon>
        <taxon>Pseudomonadati</taxon>
        <taxon>Pseudomonadota</taxon>
        <taxon>Alphaproteobacteria</taxon>
        <taxon>Hyphomicrobiales</taxon>
        <taxon>Methylobacteriaceae</taxon>
        <taxon>Methylobacterium</taxon>
    </lineage>
</organism>
<gene>
    <name evidence="2" type="ORF">EKPJFOCH_2715</name>
</gene>
<protein>
    <recommendedName>
        <fullName evidence="4">DUF805 domain-containing protein</fullName>
    </recommendedName>
</protein>
<evidence type="ECO:0000313" key="2">
    <source>
        <dbReference type="EMBL" id="GJE56216.1"/>
    </source>
</evidence>
<dbReference type="Pfam" id="PF05656">
    <property type="entry name" value="DUF805"/>
    <property type="match status" value="1"/>
</dbReference>
<feature type="transmembrane region" description="Helical" evidence="1">
    <location>
        <begin position="21"/>
        <end position="43"/>
    </location>
</feature>
<keyword evidence="1" id="KW-0812">Transmembrane</keyword>
<reference evidence="2" key="2">
    <citation type="submission" date="2021-08" db="EMBL/GenBank/DDBJ databases">
        <authorList>
            <person name="Tani A."/>
            <person name="Ola A."/>
            <person name="Ogura Y."/>
            <person name="Katsura K."/>
            <person name="Hayashi T."/>
        </authorList>
    </citation>
    <scope>NUCLEOTIDE SEQUENCE</scope>
    <source>
        <strain evidence="2">DSM 23674</strain>
    </source>
</reference>
<evidence type="ECO:0000256" key="1">
    <source>
        <dbReference type="SAM" id="Phobius"/>
    </source>
</evidence>
<evidence type="ECO:0008006" key="4">
    <source>
        <dbReference type="Google" id="ProtNLM"/>
    </source>
</evidence>
<dbReference type="EMBL" id="BPRA01000012">
    <property type="protein sequence ID" value="GJE56216.1"/>
    <property type="molecule type" value="Genomic_DNA"/>
</dbReference>
<feature type="transmembrane region" description="Helical" evidence="1">
    <location>
        <begin position="63"/>
        <end position="82"/>
    </location>
</feature>
<dbReference type="InterPro" id="IPR008523">
    <property type="entry name" value="DUF805"/>
</dbReference>
<keyword evidence="1" id="KW-0472">Membrane</keyword>
<dbReference type="PANTHER" id="PTHR34980:SF3">
    <property type="entry name" value="BLR8105 PROTEIN"/>
    <property type="match status" value="1"/>
</dbReference>
<keyword evidence="3" id="KW-1185">Reference proteome</keyword>
<dbReference type="Proteomes" id="UP001055101">
    <property type="component" value="Unassembled WGS sequence"/>
</dbReference>
<keyword evidence="1" id="KW-1133">Transmembrane helix</keyword>